<evidence type="ECO:0000313" key="1">
    <source>
        <dbReference type="EMBL" id="VEA36931.1"/>
    </source>
</evidence>
<protein>
    <submittedName>
        <fullName evidence="1">Sulfatase</fullName>
    </submittedName>
</protein>
<gene>
    <name evidence="1" type="ORF">NCTC8272_02316</name>
</gene>
<reference evidence="1 2" key="1">
    <citation type="submission" date="2018-12" db="EMBL/GenBank/DDBJ databases">
        <authorList>
            <consortium name="Pathogen Informatics"/>
        </authorList>
    </citation>
    <scope>NUCLEOTIDE SEQUENCE [LARGE SCALE GENOMIC DNA]</scope>
    <source>
        <strain evidence="1 2">NCTC8272</strain>
    </source>
</reference>
<dbReference type="Proteomes" id="UP000277214">
    <property type="component" value="Chromosome 1"/>
</dbReference>
<dbReference type="EMBL" id="LR134149">
    <property type="protein sequence ID" value="VEA36931.1"/>
    <property type="molecule type" value="Genomic_DNA"/>
</dbReference>
<organism evidence="1 2">
    <name type="scientific">Salmonella enterica I</name>
    <dbReference type="NCBI Taxonomy" id="59201"/>
    <lineage>
        <taxon>Bacteria</taxon>
        <taxon>Pseudomonadati</taxon>
        <taxon>Pseudomonadota</taxon>
        <taxon>Gammaproteobacteria</taxon>
        <taxon>Enterobacterales</taxon>
        <taxon>Enterobacteriaceae</taxon>
        <taxon>Salmonella</taxon>
    </lineage>
</organism>
<proteinExistence type="predicted"/>
<evidence type="ECO:0000313" key="2">
    <source>
        <dbReference type="Proteomes" id="UP000277214"/>
    </source>
</evidence>
<accession>A0A3S4FNI7</accession>
<dbReference type="AlphaFoldDB" id="A0A3S4FNI7"/>
<sequence>MNPSGEGALFGVFSGHVNVTDGRYVYMRAAQPGREHDIANYTFNADQDECAL</sequence>
<name>A0A3S4FNI7_SALET</name>